<feature type="compositionally biased region" description="Basic and acidic residues" evidence="1">
    <location>
        <begin position="363"/>
        <end position="373"/>
    </location>
</feature>
<dbReference type="AlphaFoldDB" id="A0AB34JKZ0"/>
<proteinExistence type="predicted"/>
<keyword evidence="3" id="KW-1185">Reference proteome</keyword>
<gene>
    <name evidence="2" type="ORF">AB1Y20_020973</name>
</gene>
<feature type="region of interest" description="Disordered" evidence="1">
    <location>
        <begin position="350"/>
        <end position="373"/>
    </location>
</feature>
<dbReference type="Proteomes" id="UP001515480">
    <property type="component" value="Unassembled WGS sequence"/>
</dbReference>
<reference evidence="2 3" key="1">
    <citation type="journal article" date="2024" name="Science">
        <title>Giant polyketide synthase enzymes in the biosynthesis of giant marine polyether toxins.</title>
        <authorList>
            <person name="Fallon T.R."/>
            <person name="Shende V.V."/>
            <person name="Wierzbicki I.H."/>
            <person name="Pendleton A.L."/>
            <person name="Watervoot N.F."/>
            <person name="Auber R.P."/>
            <person name="Gonzalez D.J."/>
            <person name="Wisecaver J.H."/>
            <person name="Moore B.S."/>
        </authorList>
    </citation>
    <scope>NUCLEOTIDE SEQUENCE [LARGE SCALE GENOMIC DNA]</scope>
    <source>
        <strain evidence="2 3">12B1</strain>
    </source>
</reference>
<evidence type="ECO:0000256" key="1">
    <source>
        <dbReference type="SAM" id="MobiDB-lite"/>
    </source>
</evidence>
<protein>
    <recommendedName>
        <fullName evidence="4">Ribosomal RNA methyltransferase FtsJ domain-containing protein</fullName>
    </recommendedName>
</protein>
<name>A0AB34JKZ0_PRYPA</name>
<organism evidence="2 3">
    <name type="scientific">Prymnesium parvum</name>
    <name type="common">Toxic golden alga</name>
    <dbReference type="NCBI Taxonomy" id="97485"/>
    <lineage>
        <taxon>Eukaryota</taxon>
        <taxon>Haptista</taxon>
        <taxon>Haptophyta</taxon>
        <taxon>Prymnesiophyceae</taxon>
        <taxon>Prymnesiales</taxon>
        <taxon>Prymnesiaceae</taxon>
        <taxon>Prymnesium</taxon>
    </lineage>
</organism>
<accession>A0AB34JKZ0</accession>
<evidence type="ECO:0008006" key="4">
    <source>
        <dbReference type="Google" id="ProtNLM"/>
    </source>
</evidence>
<evidence type="ECO:0000313" key="3">
    <source>
        <dbReference type="Proteomes" id="UP001515480"/>
    </source>
</evidence>
<dbReference type="EMBL" id="JBGBPQ010000007">
    <property type="protein sequence ID" value="KAL1521304.1"/>
    <property type="molecule type" value="Genomic_DNA"/>
</dbReference>
<comment type="caution">
    <text evidence="2">The sequence shown here is derived from an EMBL/GenBank/DDBJ whole genome shotgun (WGS) entry which is preliminary data.</text>
</comment>
<sequence length="373" mass="42232">MSSAEKDLDAKSGADGDDEAIEQIKSRIEAWYNVLHDRDQAWRELQKEKQLGWNSAAVEESWRQRALALASVNRQRGVGVPSTHKYVRFYLEWLPKLDPHLFDVNGPQRTFADVGSSPGGMCETLVATHGWVGHAFSLAVEAEGFGMSFEHGNLSYHDVDFATPDSWRSCLAKSPPESCDFVNLGIVVDRGQSKQDDQSTDSRRNHEQTAPSQVPLILFNELRYGLQALRPGGSLYFAFQLGSNLSLLYGLLCELRPAFECVRVTPTFAAHRTPVYVFLGVFCGRNVAAGAAALEFVERARPDSWEWVLRLHCFQWSQGVQAMHEELAADLHHVWGLQMDHLRQMRHDAERKYSSGRHRKDTHSREPLGRSRW</sequence>
<evidence type="ECO:0000313" key="2">
    <source>
        <dbReference type="EMBL" id="KAL1521304.1"/>
    </source>
</evidence>